<feature type="transmembrane region" description="Helical" evidence="2">
    <location>
        <begin position="6"/>
        <end position="28"/>
    </location>
</feature>
<keyword evidence="2" id="KW-1133">Transmembrane helix</keyword>
<keyword evidence="2" id="KW-0812">Transmembrane</keyword>
<dbReference type="EMBL" id="GBBI01004590">
    <property type="protein sequence ID" value="JAC14122.1"/>
    <property type="molecule type" value="mRNA"/>
</dbReference>
<dbReference type="AlphaFoldDB" id="A0A023EYE9"/>
<feature type="compositionally biased region" description="Polar residues" evidence="1">
    <location>
        <begin position="61"/>
        <end position="71"/>
    </location>
</feature>
<evidence type="ECO:0000313" key="3">
    <source>
        <dbReference type="EMBL" id="JAC14122.1"/>
    </source>
</evidence>
<sequence length="71" mass="8122">MIWLVFFYALIIGAALSTSAILFCIYCCKYRNLSNNRRLPQRPAQCNNIPNETHEFPPPSCTDSQRPAQCN</sequence>
<protein>
    <submittedName>
        <fullName evidence="3">Putative secreted protein</fullName>
    </submittedName>
</protein>
<accession>A0A023EYE9</accession>
<proteinExistence type="evidence at transcript level"/>
<name>A0A023EYE9_TRIIF</name>
<reference evidence="3" key="1">
    <citation type="journal article" date="2014" name="PLoS Negl. Trop. Dis.">
        <title>An updated insight into the Sialotranscriptome of Triatoma infestans: developmental stage and geographic variations.</title>
        <authorList>
            <person name="Schwarz A."/>
            <person name="Medrano-Mercado N."/>
            <person name="Schaub G.A."/>
            <person name="Struchiner C.J."/>
            <person name="Bargues M.D."/>
            <person name="Levy M.Z."/>
            <person name="Ribeiro J.M."/>
        </authorList>
    </citation>
    <scope>NUCLEOTIDE SEQUENCE</scope>
    <source>
        <strain evidence="3">Chile</strain>
        <tissue evidence="3">Salivary glands</tissue>
    </source>
</reference>
<evidence type="ECO:0000256" key="2">
    <source>
        <dbReference type="SAM" id="Phobius"/>
    </source>
</evidence>
<feature type="region of interest" description="Disordered" evidence="1">
    <location>
        <begin position="50"/>
        <end position="71"/>
    </location>
</feature>
<feature type="non-terminal residue" evidence="3">
    <location>
        <position position="71"/>
    </location>
</feature>
<organism evidence="3">
    <name type="scientific">Triatoma infestans</name>
    <name type="common">Assassin bug</name>
    <dbReference type="NCBI Taxonomy" id="30076"/>
    <lineage>
        <taxon>Eukaryota</taxon>
        <taxon>Metazoa</taxon>
        <taxon>Ecdysozoa</taxon>
        <taxon>Arthropoda</taxon>
        <taxon>Hexapoda</taxon>
        <taxon>Insecta</taxon>
        <taxon>Pterygota</taxon>
        <taxon>Neoptera</taxon>
        <taxon>Paraneoptera</taxon>
        <taxon>Hemiptera</taxon>
        <taxon>Heteroptera</taxon>
        <taxon>Panheteroptera</taxon>
        <taxon>Cimicomorpha</taxon>
        <taxon>Reduviidae</taxon>
        <taxon>Triatominae</taxon>
        <taxon>Triatoma</taxon>
    </lineage>
</organism>
<evidence type="ECO:0000256" key="1">
    <source>
        <dbReference type="SAM" id="MobiDB-lite"/>
    </source>
</evidence>
<keyword evidence="2" id="KW-0472">Membrane</keyword>